<dbReference type="GO" id="GO:0004672">
    <property type="term" value="F:protein kinase activity"/>
    <property type="evidence" value="ECO:0007669"/>
    <property type="project" value="InterPro"/>
</dbReference>
<feature type="domain" description="Protein kinase" evidence="2">
    <location>
        <begin position="95"/>
        <end position="634"/>
    </location>
</feature>
<reference evidence="3" key="1">
    <citation type="journal article" date="2018" name="Mol. Biol. Evol.">
        <title>Broad Genomic Sampling Reveals a Smut Pathogenic Ancestry of the Fungal Clade Ustilaginomycotina.</title>
        <authorList>
            <person name="Kijpornyongpan T."/>
            <person name="Mondo S.J."/>
            <person name="Barry K."/>
            <person name="Sandor L."/>
            <person name="Lee J."/>
            <person name="Lipzen A."/>
            <person name="Pangilinan J."/>
            <person name="LaButti K."/>
            <person name="Hainaut M."/>
            <person name="Henrissat B."/>
            <person name="Grigoriev I.V."/>
            <person name="Spatafora J.W."/>
            <person name="Aime M.C."/>
        </authorList>
    </citation>
    <scope>NUCLEOTIDE SEQUENCE [LARGE SCALE GENOMIC DNA]</scope>
    <source>
        <strain evidence="3">MCA 4198</strain>
    </source>
</reference>
<feature type="compositionally biased region" description="Basic and acidic residues" evidence="1">
    <location>
        <begin position="940"/>
        <end position="961"/>
    </location>
</feature>
<feature type="compositionally biased region" description="Polar residues" evidence="1">
    <location>
        <begin position="12"/>
        <end position="21"/>
    </location>
</feature>
<feature type="region of interest" description="Disordered" evidence="1">
    <location>
        <begin position="1302"/>
        <end position="1358"/>
    </location>
</feature>
<feature type="region of interest" description="Disordered" evidence="1">
    <location>
        <begin position="196"/>
        <end position="232"/>
    </location>
</feature>
<feature type="region of interest" description="Disordered" evidence="1">
    <location>
        <begin position="1001"/>
        <end position="1189"/>
    </location>
</feature>
<dbReference type="RefSeq" id="XP_025378090.1">
    <property type="nucleotide sequence ID" value="XM_025524081.1"/>
</dbReference>
<dbReference type="EMBL" id="KZ819636">
    <property type="protein sequence ID" value="PWN90892.1"/>
    <property type="molecule type" value="Genomic_DNA"/>
</dbReference>
<evidence type="ECO:0000256" key="1">
    <source>
        <dbReference type="SAM" id="MobiDB-lite"/>
    </source>
</evidence>
<keyword evidence="4" id="KW-1185">Reference proteome</keyword>
<feature type="region of interest" description="Disordered" evidence="1">
    <location>
        <begin position="839"/>
        <end position="987"/>
    </location>
</feature>
<feature type="compositionally biased region" description="Polar residues" evidence="1">
    <location>
        <begin position="120"/>
        <end position="134"/>
    </location>
</feature>
<evidence type="ECO:0000259" key="2">
    <source>
        <dbReference type="PROSITE" id="PS50011"/>
    </source>
</evidence>
<feature type="region of interest" description="Disordered" evidence="1">
    <location>
        <begin position="112"/>
        <end position="151"/>
    </location>
</feature>
<evidence type="ECO:0000313" key="4">
    <source>
        <dbReference type="Proteomes" id="UP000245768"/>
    </source>
</evidence>
<feature type="compositionally biased region" description="Polar residues" evidence="1">
    <location>
        <begin position="1109"/>
        <end position="1130"/>
    </location>
</feature>
<protein>
    <recommendedName>
        <fullName evidence="2">Protein kinase domain-containing protein</fullName>
    </recommendedName>
</protein>
<feature type="compositionally biased region" description="Low complexity" evidence="1">
    <location>
        <begin position="1232"/>
        <end position="1250"/>
    </location>
</feature>
<proteinExistence type="predicted"/>
<dbReference type="Gene3D" id="1.10.510.10">
    <property type="entry name" value="Transferase(Phosphotransferase) domain 1"/>
    <property type="match status" value="1"/>
</dbReference>
<dbReference type="InParanoid" id="A0A316YP11"/>
<sequence length="1374" mass="150523">MQAHEARLPGALTSQQPNTPTLGHFPTEAAGQMQSVSQRSSLTGSQRKAKDEGRQAPKDELNLPLPPLHLDFSVKGDGSRPLSWQRYHRLGTLQDASAAVIGKGGFGTAYRFNRDDSFTPPESLSSTNHSSDQPSIAFHGRRSHQQHRSDEVDPALLRNHQPQQLPHHGMEDVTDLRRMAIFKTSEEGMPVSSSRAHYTHSAPASPILPAHPVKTGLARSSSGGQAQPRSARAPAVIVVKVCRTPTNGSYDELPKTGFGRHEAKTAAQEIAAGNPVGQHTRIVRGEARLLRYLQLMHSLETSHLAHRPRLPIVKLLADLAHGDYDDGRNGPPVPRLLVFERLVDLDAELTPKGWARGKQLWTIEKVESVCKDVICGLKFLHDHHIAHGDLKPSNFMRDAKTGHVKLIDLGASRRWVRLHNAEKERTSAVEEFDCAVREGVVEPQLPGSIVCEGLGSLTGSPHFMAPEVLLQAGRYLAADGIARNLLDDYFVDKSRLPPVPSARLFDAAVDEFRRGWGTKADVWSWGCSVISLLLRTLPKDERPSYSTACPFDFSFEVNCDALEPMWELHESNATLPRFHQWARMYPLRIMETIYQGIKLPHYAALLSPPLREALQACFLLQLPRPSSSDICAFFEQMAILPSTTDNGEYAINEHHRHHSLYQHEQQLPNHLIENRAASPALLSPLFSTHLLAGVRHPGNTSYVSHPDSIHNIDLASSVGGISEHQQAPATGASASAMMQSPIRPAHSLYNRPDQSQSQVALPSPALRPGPTTDPFARYTGRSPVTTTVGPTRSPISVALPLEMQSQHQHPQEHQHDERAQHHPAADKQVYLDPFDEEDRRRSLQVAGTTMPTKSESQDRPRSPCHDISPDQAMSSPRSPDQKHNEISASKSKEPQEEQLQRVVEEEREEKEKPIRPIETPSTLFSIPQVQPPDDDSEQSGEVRHRDYAKETTAERHKEPQKEQQYCDINLRSGENSVLPKREPAKKKSTTLLKSLLPFHKSSGSHRLSQFPTSTPWKEGDRCEVEMLEETSSAPRQGTRDAEMSFVAESSGILAQEQSMNYSQPSEDQEGRSMHSDGGAFHPPPPILVPPHKRTQKERSSRRPSGAPDPTSSSEMPLQQETNATEQTDTAGPSIVKSIASQVRSTSSPIETSRSRSNTALRRSNQSHQRTETSETPASPASLTIKKSSRLRVSRSFASIQEAAQHAGHFISSALAPGRLSKPSPPKSSCMNAASSTTSQTSSRTGTASTSSMVLTAAGQAFDADQVNADLEDSRSYTAEVGASEEVLAPVVDGQATPVAAPLVSDSHASIEHRATTLTSPTARSHPDHNEVGCGGVGASTSSSPSSNTSSTGGRKAKTFSLMFLRSASHSKKAS</sequence>
<dbReference type="GO" id="GO:0005634">
    <property type="term" value="C:nucleus"/>
    <property type="evidence" value="ECO:0007669"/>
    <property type="project" value="TreeGrafter"/>
</dbReference>
<feature type="compositionally biased region" description="Polar residues" evidence="1">
    <location>
        <begin position="845"/>
        <end position="854"/>
    </location>
</feature>
<gene>
    <name evidence="3" type="ORF">FA10DRAFT_286564</name>
</gene>
<dbReference type="InterPro" id="IPR011009">
    <property type="entry name" value="Kinase-like_dom_sf"/>
</dbReference>
<dbReference type="SMART" id="SM00220">
    <property type="entry name" value="S_TKc"/>
    <property type="match status" value="1"/>
</dbReference>
<dbReference type="OrthoDB" id="4062651at2759"/>
<feature type="compositionally biased region" description="Polar residues" evidence="1">
    <location>
        <begin position="32"/>
        <end position="46"/>
    </location>
</feature>
<feature type="compositionally biased region" description="Polar residues" evidence="1">
    <location>
        <begin position="919"/>
        <end position="928"/>
    </location>
</feature>
<dbReference type="InterPro" id="IPR000719">
    <property type="entry name" value="Prot_kinase_dom"/>
</dbReference>
<feature type="compositionally biased region" description="Basic and acidic residues" evidence="1">
    <location>
        <begin position="48"/>
        <end position="61"/>
    </location>
</feature>
<feature type="compositionally biased region" description="Basic residues" evidence="1">
    <location>
        <begin position="1090"/>
        <end position="1101"/>
    </location>
</feature>
<evidence type="ECO:0000313" key="3">
    <source>
        <dbReference type="EMBL" id="PWN90892.1"/>
    </source>
</evidence>
<feature type="compositionally biased region" description="Basic and acidic residues" evidence="1">
    <location>
        <begin position="809"/>
        <end position="823"/>
    </location>
</feature>
<accession>A0A316YP11</accession>
<dbReference type="GeneID" id="37045997"/>
<dbReference type="Pfam" id="PF00069">
    <property type="entry name" value="Pkinase"/>
    <property type="match status" value="1"/>
</dbReference>
<name>A0A316YP11_9BASI</name>
<dbReference type="STRING" id="215250.A0A316YP11"/>
<dbReference type="PANTHER" id="PTHR24345">
    <property type="entry name" value="SERINE/THREONINE-PROTEIN KINASE PLK"/>
    <property type="match status" value="1"/>
</dbReference>
<feature type="compositionally biased region" description="Polar residues" evidence="1">
    <location>
        <begin position="782"/>
        <end position="794"/>
    </location>
</feature>
<feature type="region of interest" description="Disordered" evidence="1">
    <location>
        <begin position="745"/>
        <end position="823"/>
    </location>
</feature>
<feature type="region of interest" description="Disordered" evidence="1">
    <location>
        <begin position="1"/>
        <end position="67"/>
    </location>
</feature>
<feature type="region of interest" description="Disordered" evidence="1">
    <location>
        <begin position="1214"/>
        <end position="1250"/>
    </location>
</feature>
<dbReference type="GO" id="GO:0005524">
    <property type="term" value="F:ATP binding"/>
    <property type="evidence" value="ECO:0007669"/>
    <property type="project" value="InterPro"/>
</dbReference>
<feature type="compositionally biased region" description="Polar residues" evidence="1">
    <location>
        <begin position="1138"/>
        <end position="1185"/>
    </location>
</feature>
<feature type="compositionally biased region" description="Low complexity" evidence="1">
    <location>
        <begin position="1338"/>
        <end position="1353"/>
    </location>
</feature>
<dbReference type="Proteomes" id="UP000245768">
    <property type="component" value="Unassembled WGS sequence"/>
</dbReference>
<feature type="compositionally biased region" description="Polar residues" evidence="1">
    <location>
        <begin position="1004"/>
        <end position="1015"/>
    </location>
</feature>
<dbReference type="PROSITE" id="PS50011">
    <property type="entry name" value="PROTEIN_KINASE_DOM"/>
    <property type="match status" value="1"/>
</dbReference>
<organism evidence="3 4">
    <name type="scientific">Acaromyces ingoldii</name>
    <dbReference type="NCBI Taxonomy" id="215250"/>
    <lineage>
        <taxon>Eukaryota</taxon>
        <taxon>Fungi</taxon>
        <taxon>Dikarya</taxon>
        <taxon>Basidiomycota</taxon>
        <taxon>Ustilaginomycotina</taxon>
        <taxon>Exobasidiomycetes</taxon>
        <taxon>Exobasidiales</taxon>
        <taxon>Cryptobasidiaceae</taxon>
        <taxon>Acaromyces</taxon>
    </lineage>
</organism>
<feature type="compositionally biased region" description="Basic and acidic residues" evidence="1">
    <location>
        <begin position="879"/>
        <end position="915"/>
    </location>
</feature>
<feature type="compositionally biased region" description="Polar residues" evidence="1">
    <location>
        <begin position="218"/>
        <end position="228"/>
    </location>
</feature>
<feature type="compositionally biased region" description="Polar residues" evidence="1">
    <location>
        <begin position="1055"/>
        <end position="1065"/>
    </location>
</feature>
<feature type="compositionally biased region" description="Basic and acidic residues" evidence="1">
    <location>
        <begin position="855"/>
        <end position="868"/>
    </location>
</feature>
<dbReference type="SUPFAM" id="SSF56112">
    <property type="entry name" value="Protein kinase-like (PK-like)"/>
    <property type="match status" value="1"/>
</dbReference>